<dbReference type="AlphaFoldDB" id="A0A0F8XYS5"/>
<proteinExistence type="predicted"/>
<sequence length="54" mass="6280">MKLLAGETKEKRLSINRLRQTVRCANEEAAGYLHTATRLQKEVDELQRQVKLLE</sequence>
<dbReference type="EMBL" id="LAZR01056408">
    <property type="protein sequence ID" value="KKK74252.1"/>
    <property type="molecule type" value="Genomic_DNA"/>
</dbReference>
<evidence type="ECO:0000313" key="1">
    <source>
        <dbReference type="EMBL" id="KKK74252.1"/>
    </source>
</evidence>
<organism evidence="1">
    <name type="scientific">marine sediment metagenome</name>
    <dbReference type="NCBI Taxonomy" id="412755"/>
    <lineage>
        <taxon>unclassified sequences</taxon>
        <taxon>metagenomes</taxon>
        <taxon>ecological metagenomes</taxon>
    </lineage>
</organism>
<protein>
    <submittedName>
        <fullName evidence="1">Uncharacterized protein</fullName>
    </submittedName>
</protein>
<name>A0A0F8XYS5_9ZZZZ</name>
<accession>A0A0F8XYS5</accession>
<gene>
    <name evidence="1" type="ORF">LCGC14_2885640</name>
</gene>
<feature type="non-terminal residue" evidence="1">
    <location>
        <position position="54"/>
    </location>
</feature>
<comment type="caution">
    <text evidence="1">The sequence shown here is derived from an EMBL/GenBank/DDBJ whole genome shotgun (WGS) entry which is preliminary data.</text>
</comment>
<reference evidence="1" key="1">
    <citation type="journal article" date="2015" name="Nature">
        <title>Complex archaea that bridge the gap between prokaryotes and eukaryotes.</title>
        <authorList>
            <person name="Spang A."/>
            <person name="Saw J.H."/>
            <person name="Jorgensen S.L."/>
            <person name="Zaremba-Niedzwiedzka K."/>
            <person name="Martijn J."/>
            <person name="Lind A.E."/>
            <person name="van Eijk R."/>
            <person name="Schleper C."/>
            <person name="Guy L."/>
            <person name="Ettema T.J."/>
        </authorList>
    </citation>
    <scope>NUCLEOTIDE SEQUENCE</scope>
</reference>